<dbReference type="Proteomes" id="UP001141327">
    <property type="component" value="Unassembled WGS sequence"/>
</dbReference>
<keyword evidence="2" id="KW-0732">Signal</keyword>
<feature type="chain" id="PRO_5047088130" evidence="2">
    <location>
        <begin position="20"/>
        <end position="857"/>
    </location>
</feature>
<protein>
    <submittedName>
        <fullName evidence="3">Uncharacterized protein</fullName>
    </submittedName>
</protein>
<dbReference type="PANTHER" id="PTHR28674">
    <property type="entry name" value="SIMILAR TO DNA SEGMENT, CHR 10, WAYNE STATE UNIVERSITY 102,-EXPRESSED"/>
    <property type="match status" value="1"/>
</dbReference>
<name>A0ABQ8UT02_9EUKA</name>
<dbReference type="EMBL" id="JAPMOS010000003">
    <property type="protein sequence ID" value="KAJ4462267.1"/>
    <property type="molecule type" value="Genomic_DNA"/>
</dbReference>
<reference evidence="3" key="1">
    <citation type="journal article" date="2022" name="bioRxiv">
        <title>Genomics of Preaxostyla Flagellates Illuminates Evolutionary Transitions and the Path Towards Mitochondrial Loss.</title>
        <authorList>
            <person name="Novak L.V.F."/>
            <person name="Treitli S.C."/>
            <person name="Pyrih J."/>
            <person name="Halakuc P."/>
            <person name="Pipaliya S.V."/>
            <person name="Vacek V."/>
            <person name="Brzon O."/>
            <person name="Soukal P."/>
            <person name="Eme L."/>
            <person name="Dacks J.B."/>
            <person name="Karnkowska A."/>
            <person name="Elias M."/>
            <person name="Hampl V."/>
        </authorList>
    </citation>
    <scope>NUCLEOTIDE SEQUENCE</scope>
    <source>
        <strain evidence="3">RCP-MX</strain>
    </source>
</reference>
<dbReference type="PANTHER" id="PTHR28674:SF1">
    <property type="entry name" value="NOP PROTEIN CHAPERONE 1"/>
    <property type="match status" value="1"/>
</dbReference>
<dbReference type="InterPro" id="IPR027921">
    <property type="entry name" value="NOPCHAP1"/>
</dbReference>
<evidence type="ECO:0000256" key="1">
    <source>
        <dbReference type="SAM" id="MobiDB-lite"/>
    </source>
</evidence>
<comment type="caution">
    <text evidence="3">The sequence shown here is derived from an EMBL/GenBank/DDBJ whole genome shotgun (WGS) entry which is preliminary data.</text>
</comment>
<accession>A0ABQ8UT02</accession>
<evidence type="ECO:0000313" key="4">
    <source>
        <dbReference type="Proteomes" id="UP001141327"/>
    </source>
</evidence>
<dbReference type="Pfam" id="PF15370">
    <property type="entry name" value="NOPCHAP1"/>
    <property type="match status" value="1"/>
</dbReference>
<gene>
    <name evidence="3" type="ORF">PAPYR_857</name>
</gene>
<feature type="region of interest" description="Disordered" evidence="1">
    <location>
        <begin position="785"/>
        <end position="857"/>
    </location>
</feature>
<feature type="signal peptide" evidence="2">
    <location>
        <begin position="1"/>
        <end position="19"/>
    </location>
</feature>
<organism evidence="3 4">
    <name type="scientific">Paratrimastix pyriformis</name>
    <dbReference type="NCBI Taxonomy" id="342808"/>
    <lineage>
        <taxon>Eukaryota</taxon>
        <taxon>Metamonada</taxon>
        <taxon>Preaxostyla</taxon>
        <taxon>Paratrimastigidae</taxon>
        <taxon>Paratrimastix</taxon>
    </lineage>
</organism>
<evidence type="ECO:0000256" key="2">
    <source>
        <dbReference type="SAM" id="SignalP"/>
    </source>
</evidence>
<feature type="compositionally biased region" description="Acidic residues" evidence="1">
    <location>
        <begin position="791"/>
        <end position="809"/>
    </location>
</feature>
<sequence length="857" mass="94435">MKLTVVVALSFLILAPSLAYVTNIDTTKCGFKNDYFLSRAERRERMLDQCASFCMDDLEKALDDCQGAYEQCKSKKCSSTLGAALDTSCQDACGSELRKCRRQGRTLYSGCEDGCIVDYDDQCYDDCEFYKQNRLDDCEFAYEEAANKCLVGDAACDRQTKISQRMCEAESRDCYDQCRSICGNSINTCQDNCLSDMEDTFDLCQFDYDDCESLSKGNTNAISTCKLELRQCKSNGRSAFNNCDMDCSYAAEQGCCEACEKAKQDCLWVKSEDLDICRYQCMPKAGEAARADEDECIRTCDRKWRGGNADCRDASDTCVAQNCQRTYGTCREDCLDYTEDCFNSCEADIEACVDGCRGGPDCEAECKRRYRQAKETCRDSFNKCDGMCDADSRDLCMTECEKVKQKGLMDCDRAVDDCNALVVKGQKSTTDCSRDRRVCEANIRDGNDWCTSQCAGNFDTDLATCQKNLQVQFDSCQSTFESCETSAAGRVSALSDCQVQRRTCHDGSITAFQACEKGAEQKWTQVCYDTCEKNKQSCLDASDAWYEWCMNTKCGGVDACQRFCKQRKRTNEMTCFEETTICQNDCAPEAFLLLQCFHRRNPTSKRAHPSLLPDTPRPSTSAPAFFSAFHDVYPTPPTTDPRKEKKCERTVIPLAVFSGILSRLQDFLPRLQSANIDLQSRPQAEIQIDALSPDEQNGRKPYISMDLALGVFDVHQNPAAMSTAAPGLPPLSLPPSVGTLPSRPTALDAALAAAPLLPLPPGAFGPAEAADLPGQVLGARAPGIEVLTSGSDDDDDDADDDDADDDEGPLEAAATSSLSTKRGREGPACSAEGEEEEQPAAGRPPQIEELSRRSPPG</sequence>
<evidence type="ECO:0000313" key="3">
    <source>
        <dbReference type="EMBL" id="KAJ4462267.1"/>
    </source>
</evidence>
<keyword evidence="4" id="KW-1185">Reference proteome</keyword>
<proteinExistence type="predicted"/>